<dbReference type="EMBL" id="NMVI01000011">
    <property type="protein sequence ID" value="OYN88868.1"/>
    <property type="molecule type" value="Genomic_DNA"/>
</dbReference>
<proteinExistence type="inferred from homology"/>
<organism evidence="2 3">
    <name type="scientific">Parenemella sanctibonifatiensis</name>
    <dbReference type="NCBI Taxonomy" id="2016505"/>
    <lineage>
        <taxon>Bacteria</taxon>
        <taxon>Bacillati</taxon>
        <taxon>Actinomycetota</taxon>
        <taxon>Actinomycetes</taxon>
        <taxon>Propionibacteriales</taxon>
        <taxon>Propionibacteriaceae</taxon>
        <taxon>Parenemella</taxon>
    </lineage>
</organism>
<evidence type="ECO:0000313" key="3">
    <source>
        <dbReference type="Proteomes" id="UP000216533"/>
    </source>
</evidence>
<evidence type="ECO:0000256" key="1">
    <source>
        <dbReference type="ARBA" id="ARBA00006479"/>
    </source>
</evidence>
<name>A0A255EBD4_9ACTN</name>
<sequence>MANSGWGLGIDFGGSGIKGAPVDLTKGEFAADRLRIPTPKDSTPDNVVEVVREILDHFSDELPADSTIGITVPGVVQQGVVKTAANINKAWAGCEADDLFTKELRREVHLVNDADAAGLAEVRYGAAKGVEGVVLLTTLGTGIGSALIHNGVLVPNTELGHLHMAGQKGPAERDAATSAKEREDLSWKEWSKRLQDYYDHLCFLFSPDLIVVGGGVSKDAEKFLPRLDLPCPIIPAQLKNRAGIIGAAVLASELG</sequence>
<dbReference type="AlphaFoldDB" id="A0A255EBD4"/>
<keyword evidence="2" id="KW-0808">Transferase</keyword>
<keyword evidence="2" id="KW-0418">Kinase</keyword>
<accession>A0A255EBD4</accession>
<dbReference type="SUPFAM" id="SSF53067">
    <property type="entry name" value="Actin-like ATPase domain"/>
    <property type="match status" value="1"/>
</dbReference>
<evidence type="ECO:0000313" key="2">
    <source>
        <dbReference type="EMBL" id="OYN88868.1"/>
    </source>
</evidence>
<dbReference type="Proteomes" id="UP000216533">
    <property type="component" value="Unassembled WGS sequence"/>
</dbReference>
<dbReference type="Pfam" id="PF00480">
    <property type="entry name" value="ROK"/>
    <property type="match status" value="1"/>
</dbReference>
<dbReference type="InterPro" id="IPR043129">
    <property type="entry name" value="ATPase_NBD"/>
</dbReference>
<dbReference type="NCBIfam" id="NF045942">
    <property type="entry name" value="PolPhglucPhase"/>
    <property type="match status" value="1"/>
</dbReference>
<gene>
    <name evidence="2" type="ORF">CGZ92_03980</name>
</gene>
<reference evidence="2 3" key="1">
    <citation type="submission" date="2017-07" db="EMBL/GenBank/DDBJ databases">
        <title>Draft whole genome sequences of clinical Proprionibacteriaceae strains.</title>
        <authorList>
            <person name="Bernier A.-M."/>
            <person name="Bernard K."/>
            <person name="Domingo M.-C."/>
        </authorList>
    </citation>
    <scope>NUCLEOTIDE SEQUENCE [LARGE SCALE GENOMIC DNA]</scope>
    <source>
        <strain evidence="2 3">NML 160184</strain>
    </source>
</reference>
<dbReference type="GO" id="GO:0016301">
    <property type="term" value="F:kinase activity"/>
    <property type="evidence" value="ECO:0007669"/>
    <property type="project" value="UniProtKB-KW"/>
</dbReference>
<dbReference type="InterPro" id="IPR000600">
    <property type="entry name" value="ROK"/>
</dbReference>
<dbReference type="CDD" id="cd24058">
    <property type="entry name" value="ASKHA_NBD_ROK_PPGK"/>
    <property type="match status" value="1"/>
</dbReference>
<dbReference type="RefSeq" id="WP_094450083.1">
    <property type="nucleotide sequence ID" value="NZ_NMVI01000011.1"/>
</dbReference>
<protein>
    <submittedName>
        <fullName evidence="2">Polyphosphate glucokinase</fullName>
    </submittedName>
</protein>
<comment type="similarity">
    <text evidence="1">Belongs to the ROK (NagC/XylR) family.</text>
</comment>
<dbReference type="PANTHER" id="PTHR18964:SF146">
    <property type="entry name" value="POLYPHOSPHATE GLUCOKINASE"/>
    <property type="match status" value="1"/>
</dbReference>
<dbReference type="PANTHER" id="PTHR18964">
    <property type="entry name" value="ROK (REPRESSOR, ORF, KINASE) FAMILY"/>
    <property type="match status" value="1"/>
</dbReference>
<dbReference type="Gene3D" id="3.30.420.40">
    <property type="match status" value="2"/>
</dbReference>
<comment type="caution">
    <text evidence="2">The sequence shown here is derived from an EMBL/GenBank/DDBJ whole genome shotgun (WGS) entry which is preliminary data.</text>
</comment>